<dbReference type="InterPro" id="IPR006429">
    <property type="entry name" value="Phage_lambda_portal"/>
</dbReference>
<dbReference type="EMBL" id="MDUX01000020">
    <property type="protein sequence ID" value="KAF7599454.1"/>
    <property type="molecule type" value="Genomic_DNA"/>
</dbReference>
<dbReference type="RefSeq" id="WP_095524334.1">
    <property type="nucleotide sequence ID" value="NZ_MDUX01000020.1"/>
</dbReference>
<dbReference type="OrthoDB" id="622132at2"/>
<dbReference type="AlphaFoldDB" id="A0A272ETS6"/>
<dbReference type="EMBL" id="NMRN01000016">
    <property type="protein sequence ID" value="PAS93503.1"/>
    <property type="molecule type" value="Genomic_DNA"/>
</dbReference>
<feature type="region of interest" description="Disordered" evidence="1">
    <location>
        <begin position="474"/>
        <end position="504"/>
    </location>
</feature>
<keyword evidence="5" id="KW-1185">Reference proteome</keyword>
<dbReference type="GO" id="GO:0019068">
    <property type="term" value="P:virion assembly"/>
    <property type="evidence" value="ECO:0007669"/>
    <property type="project" value="InterPro"/>
</dbReference>
<comment type="caution">
    <text evidence="3">The sequence shown here is derived from an EMBL/GenBank/DDBJ whole genome shotgun (WGS) entry which is preliminary data.</text>
</comment>
<evidence type="ECO:0000313" key="4">
    <source>
        <dbReference type="Proteomes" id="UP000216107"/>
    </source>
</evidence>
<dbReference type="Proteomes" id="UP000623509">
    <property type="component" value="Unassembled WGS sequence"/>
</dbReference>
<organism evidence="3 4">
    <name type="scientific">Candidatus Dactylopiibacterium carminicum</name>
    <dbReference type="NCBI Taxonomy" id="857335"/>
    <lineage>
        <taxon>Bacteria</taxon>
        <taxon>Pseudomonadati</taxon>
        <taxon>Pseudomonadota</taxon>
        <taxon>Betaproteobacteria</taxon>
        <taxon>Rhodocyclales</taxon>
        <taxon>Rhodocyclaceae</taxon>
        <taxon>Candidatus Dactylopiibacterium</taxon>
    </lineage>
</organism>
<proteinExistence type="predicted"/>
<gene>
    <name evidence="2" type="ORF">BGI27_07780</name>
    <name evidence="3" type="ORF">CGU29_07460</name>
</gene>
<reference evidence="2 5" key="1">
    <citation type="submission" date="2016-08" db="EMBL/GenBank/DDBJ databases">
        <title>Candidatus Dactylopiibacterium carminicum genome sequence.</title>
        <authorList>
            <person name="Ramirez-Puebla S.T."/>
            <person name="Ormeno-Orrillo E."/>
            <person name="Vera-Ponce De Leon A."/>
            <person name="Luis L."/>
            <person name="Sanchez-Flores A."/>
            <person name="Monica R."/>
            <person name="Martinez-Romero E."/>
        </authorList>
    </citation>
    <scope>NUCLEOTIDE SEQUENCE [LARGE SCALE GENOMIC DNA]</scope>
    <source>
        <strain evidence="2">END1</strain>
    </source>
</reference>
<name>A0A272ETS6_9RHOO</name>
<evidence type="ECO:0000313" key="5">
    <source>
        <dbReference type="Proteomes" id="UP000623509"/>
    </source>
</evidence>
<evidence type="ECO:0000313" key="3">
    <source>
        <dbReference type="EMBL" id="PAS93503.1"/>
    </source>
</evidence>
<dbReference type="NCBIfam" id="TIGR01539">
    <property type="entry name" value="portal_lambda"/>
    <property type="match status" value="1"/>
</dbReference>
<evidence type="ECO:0000313" key="2">
    <source>
        <dbReference type="EMBL" id="KAF7599454.1"/>
    </source>
</evidence>
<sequence>MAWFSHTVRRLFGASPVHEAAGRGRRSLAWMPGNPGAVAAMLVTSNELRIKSRDLVRRNAWAQAALEAYVANAVGTGIKPQSLSDDEGFKADVQALWRDWTEEADAAGQTDFYGLQALACRAMLEGGECLIRLRPRRPEDGLAVPLQLQLLEPEHLPIHLNTDLPSGNVVRSGIEFDNLGRRVAYHLYRSHPDDGRLAPMSGQGGMETVRLDAREIIHLYRVLRPGQIRGEPWLSRALVKLNELDQYDDAELVRKKTAAMFAGFVTRQNPEDSLMGEGAADGNGIALAGLEPGTLQMLEPGEDIKFSDPADVGSSYSEFLRTQFRAVAAAVGITYEQLSGDLTGVNYSSIRAGMLEFRRRCEMVQHSVLVHQMCRPVWAAWMKQAVLAGVLDAPGFARGGPARRRQYLAVKWIPQGWQWVDPEKEYKAMLLAIRAGLTSRSEAISANGYDAEDIDREIAADNKRADDLGLIFDSDPRYTSKDGGSAEPNRNAVAPDATGGSSSD</sequence>
<dbReference type="Proteomes" id="UP000216107">
    <property type="component" value="Unassembled WGS sequence"/>
</dbReference>
<dbReference type="Pfam" id="PF05136">
    <property type="entry name" value="Phage_portal_2"/>
    <property type="match status" value="1"/>
</dbReference>
<dbReference type="GO" id="GO:0005198">
    <property type="term" value="F:structural molecule activity"/>
    <property type="evidence" value="ECO:0007669"/>
    <property type="project" value="InterPro"/>
</dbReference>
<accession>A0A272ETS6</accession>
<evidence type="ECO:0000256" key="1">
    <source>
        <dbReference type="SAM" id="MobiDB-lite"/>
    </source>
</evidence>
<protein>
    <submittedName>
        <fullName evidence="3">Phage portal protein</fullName>
    </submittedName>
</protein>
<reference evidence="3 4" key="2">
    <citation type="submission" date="2017-07" db="EMBL/GenBank/DDBJ databases">
        <title>Candidatus Dactylopiibacterium carminicum, a nitrogen-fixing symbiont of the cochineal insect Dactylopius coccus and Dactylopius opuntiae (Hemiptera: Coccoidea: Dactylopiidae).</title>
        <authorList>
            <person name="Vera A."/>
        </authorList>
    </citation>
    <scope>NUCLEOTIDE SEQUENCE [LARGE SCALE GENOMIC DNA]</scope>
    <source>
        <strain evidence="3 4">NFDCM</strain>
    </source>
</reference>